<dbReference type="OrthoDB" id="9805802at2"/>
<name>A0A4V1WFR9_9FLAO</name>
<gene>
    <name evidence="1" type="ORF">ERX46_09365</name>
</gene>
<reference evidence="1 2" key="1">
    <citation type="submission" date="2019-02" db="EMBL/GenBank/DDBJ databases">
        <title>Genome sequence of the sea-ice species Brumimicrobium glaciale.</title>
        <authorList>
            <person name="Bowman J.P."/>
        </authorList>
    </citation>
    <scope>NUCLEOTIDE SEQUENCE [LARGE SCALE GENOMIC DNA]</scope>
    <source>
        <strain evidence="1 2">IC156</strain>
    </source>
</reference>
<keyword evidence="2" id="KW-1185">Reference proteome</keyword>
<evidence type="ECO:0000313" key="1">
    <source>
        <dbReference type="EMBL" id="RYM34156.1"/>
    </source>
</evidence>
<evidence type="ECO:0008006" key="3">
    <source>
        <dbReference type="Google" id="ProtNLM"/>
    </source>
</evidence>
<dbReference type="RefSeq" id="WP_130093597.1">
    <property type="nucleotide sequence ID" value="NZ_SETE01000003.1"/>
</dbReference>
<comment type="caution">
    <text evidence="1">The sequence shown here is derived from an EMBL/GenBank/DDBJ whole genome shotgun (WGS) entry which is preliminary data.</text>
</comment>
<dbReference type="AlphaFoldDB" id="A0A4V1WFR9"/>
<evidence type="ECO:0000313" key="2">
    <source>
        <dbReference type="Proteomes" id="UP000293952"/>
    </source>
</evidence>
<dbReference type="Proteomes" id="UP000293952">
    <property type="component" value="Unassembled WGS sequence"/>
</dbReference>
<dbReference type="EMBL" id="SETE01000003">
    <property type="protein sequence ID" value="RYM34156.1"/>
    <property type="molecule type" value="Genomic_DNA"/>
</dbReference>
<accession>A0A4V1WFR9</accession>
<organism evidence="1 2">
    <name type="scientific">Brumimicrobium glaciale</name>
    <dbReference type="NCBI Taxonomy" id="200475"/>
    <lineage>
        <taxon>Bacteria</taxon>
        <taxon>Pseudomonadati</taxon>
        <taxon>Bacteroidota</taxon>
        <taxon>Flavobacteriia</taxon>
        <taxon>Flavobacteriales</taxon>
        <taxon>Crocinitomicaceae</taxon>
        <taxon>Brumimicrobium</taxon>
    </lineage>
</organism>
<sequence length="297" mass="34815">MRLISISDLKETFDRIKGTGSFSNWEKNAKIHLEAIEGRNKKERAAYWHKNNIWTELYAAFSELSGDKCWYTESKENSGEWQFDHFRPKGKSIDEDGKEILKEGYWWMSYDWRNFRLSGSLSNLLRKGRFEEGEETHGKGNYFPLKDRSKVAKEKDIKCRGEKPLLLDPINARDVNLLSFDKDGMPYETYNSDDNSLNHLRAALSIKCYGLLHKPLVRGRARVWNTCIEIVEDAQNDLFVYKDNDEKIDEIFEECFNKLANLANKKMPHSIVVFNYIKDKKSEESFEWLEDALIAIV</sequence>
<protein>
    <recommendedName>
        <fullName evidence="3">TIGR02646 family protein</fullName>
    </recommendedName>
</protein>
<proteinExistence type="predicted"/>